<dbReference type="EMBL" id="ML978077">
    <property type="protein sequence ID" value="KAF2010102.1"/>
    <property type="molecule type" value="Genomic_DNA"/>
</dbReference>
<organism evidence="2 3">
    <name type="scientific">Aaosphaeria arxii CBS 175.79</name>
    <dbReference type="NCBI Taxonomy" id="1450172"/>
    <lineage>
        <taxon>Eukaryota</taxon>
        <taxon>Fungi</taxon>
        <taxon>Dikarya</taxon>
        <taxon>Ascomycota</taxon>
        <taxon>Pezizomycotina</taxon>
        <taxon>Dothideomycetes</taxon>
        <taxon>Pleosporomycetidae</taxon>
        <taxon>Pleosporales</taxon>
        <taxon>Pleosporales incertae sedis</taxon>
        <taxon>Aaosphaeria</taxon>
    </lineage>
</organism>
<name>A0A6A5XAW5_9PLEO</name>
<evidence type="ECO:0008006" key="4">
    <source>
        <dbReference type="Google" id="ProtNLM"/>
    </source>
</evidence>
<gene>
    <name evidence="2" type="ORF">BU24DRAFT_70525</name>
</gene>
<dbReference type="RefSeq" id="XP_033378441.1">
    <property type="nucleotide sequence ID" value="XM_033534552.1"/>
</dbReference>
<reference evidence="2" key="1">
    <citation type="journal article" date="2020" name="Stud. Mycol.">
        <title>101 Dothideomycetes genomes: a test case for predicting lifestyles and emergence of pathogens.</title>
        <authorList>
            <person name="Haridas S."/>
            <person name="Albert R."/>
            <person name="Binder M."/>
            <person name="Bloem J."/>
            <person name="Labutti K."/>
            <person name="Salamov A."/>
            <person name="Andreopoulos B."/>
            <person name="Baker S."/>
            <person name="Barry K."/>
            <person name="Bills G."/>
            <person name="Bluhm B."/>
            <person name="Cannon C."/>
            <person name="Castanera R."/>
            <person name="Culley D."/>
            <person name="Daum C."/>
            <person name="Ezra D."/>
            <person name="Gonzalez J."/>
            <person name="Henrissat B."/>
            <person name="Kuo A."/>
            <person name="Liang C."/>
            <person name="Lipzen A."/>
            <person name="Lutzoni F."/>
            <person name="Magnuson J."/>
            <person name="Mondo S."/>
            <person name="Nolan M."/>
            <person name="Ohm R."/>
            <person name="Pangilinan J."/>
            <person name="Park H.-J."/>
            <person name="Ramirez L."/>
            <person name="Alfaro M."/>
            <person name="Sun H."/>
            <person name="Tritt A."/>
            <person name="Yoshinaga Y."/>
            <person name="Zwiers L.-H."/>
            <person name="Turgeon B."/>
            <person name="Goodwin S."/>
            <person name="Spatafora J."/>
            <person name="Crous P."/>
            <person name="Grigoriev I."/>
        </authorList>
    </citation>
    <scope>NUCLEOTIDE SEQUENCE</scope>
    <source>
        <strain evidence="2">CBS 175.79</strain>
    </source>
</reference>
<sequence length="122" mass="13296">MLLILYSYQLFLLPVVAGMQDMALWLTNEEKGKKITHALKGFTGGLGITPRELVSQSESLGPHKYSISTLLVQSACEEMGAMYSEFKFSGALLDFLKVSPNAPSGIKSGSQFTVTFGRESRA</sequence>
<evidence type="ECO:0000313" key="2">
    <source>
        <dbReference type="EMBL" id="KAF2010102.1"/>
    </source>
</evidence>
<feature type="chain" id="PRO_5025498966" description="HPt domain-containing protein" evidence="1">
    <location>
        <begin position="19"/>
        <end position="122"/>
    </location>
</feature>
<feature type="signal peptide" evidence="1">
    <location>
        <begin position="1"/>
        <end position="18"/>
    </location>
</feature>
<protein>
    <recommendedName>
        <fullName evidence="4">HPt domain-containing protein</fullName>
    </recommendedName>
</protein>
<accession>A0A6A5XAW5</accession>
<proteinExistence type="predicted"/>
<dbReference type="AlphaFoldDB" id="A0A6A5XAW5"/>
<keyword evidence="3" id="KW-1185">Reference proteome</keyword>
<keyword evidence="1" id="KW-0732">Signal</keyword>
<dbReference type="GeneID" id="54291949"/>
<dbReference type="Proteomes" id="UP000799778">
    <property type="component" value="Unassembled WGS sequence"/>
</dbReference>
<evidence type="ECO:0000313" key="3">
    <source>
        <dbReference type="Proteomes" id="UP000799778"/>
    </source>
</evidence>
<evidence type="ECO:0000256" key="1">
    <source>
        <dbReference type="SAM" id="SignalP"/>
    </source>
</evidence>